<reference evidence="5" key="1">
    <citation type="submission" date="2023-03" db="EMBL/GenBank/DDBJ databases">
        <title>Massive genome expansion in bonnet fungi (Mycena s.s.) driven by repeated elements and novel gene families across ecological guilds.</title>
        <authorList>
            <consortium name="Lawrence Berkeley National Laboratory"/>
            <person name="Harder C.B."/>
            <person name="Miyauchi S."/>
            <person name="Viragh M."/>
            <person name="Kuo A."/>
            <person name="Thoen E."/>
            <person name="Andreopoulos B."/>
            <person name="Lu D."/>
            <person name="Skrede I."/>
            <person name="Drula E."/>
            <person name="Henrissat B."/>
            <person name="Morin E."/>
            <person name="Kohler A."/>
            <person name="Barry K."/>
            <person name="LaButti K."/>
            <person name="Morin E."/>
            <person name="Salamov A."/>
            <person name="Lipzen A."/>
            <person name="Mereny Z."/>
            <person name="Hegedus B."/>
            <person name="Baldrian P."/>
            <person name="Stursova M."/>
            <person name="Weitz H."/>
            <person name="Taylor A."/>
            <person name="Grigoriev I.V."/>
            <person name="Nagy L.G."/>
            <person name="Martin F."/>
            <person name="Kauserud H."/>
        </authorList>
    </citation>
    <scope>NUCLEOTIDE SEQUENCE</scope>
    <source>
        <strain evidence="5">CBHHK002</strain>
    </source>
</reference>
<name>A0AAD6Z0J5_9AGAR</name>
<dbReference type="EMBL" id="JARIHO010000110">
    <property type="protein sequence ID" value="KAJ7302910.1"/>
    <property type="molecule type" value="Genomic_DNA"/>
</dbReference>
<keyword evidence="2 4" id="KW-0732">Signal</keyword>
<feature type="region of interest" description="Disordered" evidence="3">
    <location>
        <begin position="253"/>
        <end position="329"/>
    </location>
</feature>
<evidence type="ECO:0000256" key="3">
    <source>
        <dbReference type="SAM" id="MobiDB-lite"/>
    </source>
</evidence>
<feature type="compositionally biased region" description="Polar residues" evidence="3">
    <location>
        <begin position="308"/>
        <end position="319"/>
    </location>
</feature>
<dbReference type="AlphaFoldDB" id="A0AAD6Z0J5"/>
<comment type="caution">
    <text evidence="5">The sequence shown here is derived from an EMBL/GenBank/DDBJ whole genome shotgun (WGS) entry which is preliminary data.</text>
</comment>
<dbReference type="Proteomes" id="UP001218218">
    <property type="component" value="Unassembled WGS sequence"/>
</dbReference>
<evidence type="ECO:0000313" key="5">
    <source>
        <dbReference type="EMBL" id="KAJ7302910.1"/>
    </source>
</evidence>
<sequence length="329" mass="33233">MPSMLANIVGLALLLNIHGAFAAGPSPVLLGTAGNFAILAKTGVSTVPDSVVGGNVGVSPATISSVTGFSLVQDVSTQFWTSTQVNGRVMGATDGLPTPGLLTVAVLDMQTAFTDAMNRPAPDFIELKAGLIGGSILTPGLYKWTTGVSISTDISIAGGPADTWIFQISGTLEQAANVHITLVGGALSQNIVWVVGNTVTVGANGVFEGNILAQTDVVIGTSAIDHGCIYAQTDVALEKATVLCEGGIITPPPTSSPASSSIPPTSTPASSSIPPSSPPVTSSVPPTSAPPSSTPPVTITSTPTSSSAKTTYSRRTSTKPYGPYGPYYY</sequence>
<evidence type="ECO:0000313" key="6">
    <source>
        <dbReference type="Proteomes" id="UP001218218"/>
    </source>
</evidence>
<feature type="compositionally biased region" description="Low complexity" evidence="3">
    <location>
        <begin position="256"/>
        <end position="286"/>
    </location>
</feature>
<dbReference type="Pfam" id="PF11999">
    <property type="entry name" value="Ice_binding"/>
    <property type="match status" value="1"/>
</dbReference>
<evidence type="ECO:0000256" key="4">
    <source>
        <dbReference type="SAM" id="SignalP"/>
    </source>
</evidence>
<accession>A0AAD6Z0J5</accession>
<evidence type="ECO:0000256" key="2">
    <source>
        <dbReference type="ARBA" id="ARBA00022729"/>
    </source>
</evidence>
<evidence type="ECO:0008006" key="7">
    <source>
        <dbReference type="Google" id="ProtNLM"/>
    </source>
</evidence>
<feature type="chain" id="PRO_5042023828" description="Antifreeze protein" evidence="4">
    <location>
        <begin position="23"/>
        <end position="329"/>
    </location>
</feature>
<gene>
    <name evidence="5" type="ORF">DFH08DRAFT_1089594</name>
</gene>
<feature type="compositionally biased region" description="Low complexity" evidence="3">
    <location>
        <begin position="295"/>
        <end position="307"/>
    </location>
</feature>
<protein>
    <recommendedName>
        <fullName evidence="7">Antifreeze protein</fullName>
    </recommendedName>
</protein>
<feature type="compositionally biased region" description="Low complexity" evidence="3">
    <location>
        <begin position="320"/>
        <end position="329"/>
    </location>
</feature>
<dbReference type="InterPro" id="IPR021884">
    <property type="entry name" value="Ice-bd_prot"/>
</dbReference>
<comment type="similarity">
    <text evidence="1">Belongs to the ice-binding protein family.</text>
</comment>
<keyword evidence="6" id="KW-1185">Reference proteome</keyword>
<feature type="signal peptide" evidence="4">
    <location>
        <begin position="1"/>
        <end position="22"/>
    </location>
</feature>
<proteinExistence type="inferred from homology"/>
<organism evidence="5 6">
    <name type="scientific">Mycena albidolilacea</name>
    <dbReference type="NCBI Taxonomy" id="1033008"/>
    <lineage>
        <taxon>Eukaryota</taxon>
        <taxon>Fungi</taxon>
        <taxon>Dikarya</taxon>
        <taxon>Basidiomycota</taxon>
        <taxon>Agaricomycotina</taxon>
        <taxon>Agaricomycetes</taxon>
        <taxon>Agaricomycetidae</taxon>
        <taxon>Agaricales</taxon>
        <taxon>Marasmiineae</taxon>
        <taxon>Mycenaceae</taxon>
        <taxon>Mycena</taxon>
    </lineage>
</organism>
<evidence type="ECO:0000256" key="1">
    <source>
        <dbReference type="ARBA" id="ARBA00005445"/>
    </source>
</evidence>